<dbReference type="InterPro" id="IPR002893">
    <property type="entry name" value="Znf_MYND"/>
</dbReference>
<evidence type="ECO:0000256" key="3">
    <source>
        <dbReference type="ARBA" id="ARBA00022833"/>
    </source>
</evidence>
<keyword evidence="3" id="KW-0862">Zinc</keyword>
<dbReference type="AlphaFoldDB" id="A0A7S2P3P4"/>
<evidence type="ECO:0000256" key="4">
    <source>
        <dbReference type="PROSITE-ProRule" id="PRU00134"/>
    </source>
</evidence>
<name>A0A7S2P3P4_9STRA</name>
<dbReference type="GO" id="GO:0008270">
    <property type="term" value="F:zinc ion binding"/>
    <property type="evidence" value="ECO:0007669"/>
    <property type="project" value="UniProtKB-KW"/>
</dbReference>
<dbReference type="SUPFAM" id="SSF144232">
    <property type="entry name" value="HIT/MYND zinc finger-like"/>
    <property type="match status" value="1"/>
</dbReference>
<dbReference type="PROSITE" id="PS50865">
    <property type="entry name" value="ZF_MYND_2"/>
    <property type="match status" value="1"/>
</dbReference>
<organism evidence="6">
    <name type="scientific">Leptocylindrus danicus</name>
    <dbReference type="NCBI Taxonomy" id="163516"/>
    <lineage>
        <taxon>Eukaryota</taxon>
        <taxon>Sar</taxon>
        <taxon>Stramenopiles</taxon>
        <taxon>Ochrophyta</taxon>
        <taxon>Bacillariophyta</taxon>
        <taxon>Coscinodiscophyceae</taxon>
        <taxon>Chaetocerotophycidae</taxon>
        <taxon>Leptocylindrales</taxon>
        <taxon>Leptocylindraceae</taxon>
        <taxon>Leptocylindrus</taxon>
    </lineage>
</organism>
<feature type="domain" description="MYND-type" evidence="5">
    <location>
        <begin position="22"/>
        <end position="60"/>
    </location>
</feature>
<sequence>MSHHFNNVEEQQRKWDEVVNSCIECGIIGMQNRCGGCKAATYCSRKCQQAGWKRIHKTECKKISALKQSNAWNIFTSPVPRLFDQHPLWSPLNKNDKMKALAYEAINTYRLSAAQVGNAGNVMLGFWIESVCCIKSDGLKAVAELLTLEYKSLNFTADYARALKLLLMLGCHSRGQPTIEELCDLKMVQCTKNFSKGEGADKNANFAGPFQYFNQVEHTICRPDGCLGETVIMRMRGRVASADDINTFQNRYLFSRDDNDQGGLDADEVRQDLEMVFNRCHIATAPSVDAVMHATFIMYWLRTFGLEGIMQYGDRLY</sequence>
<dbReference type="EMBL" id="HBGY01013110">
    <property type="protein sequence ID" value="CAD9574148.1"/>
    <property type="molecule type" value="Transcribed_RNA"/>
</dbReference>
<reference evidence="6" key="1">
    <citation type="submission" date="2021-01" db="EMBL/GenBank/DDBJ databases">
        <authorList>
            <person name="Corre E."/>
            <person name="Pelletier E."/>
            <person name="Niang G."/>
            <person name="Scheremetjew M."/>
            <person name="Finn R."/>
            <person name="Kale V."/>
            <person name="Holt S."/>
            <person name="Cochrane G."/>
            <person name="Meng A."/>
            <person name="Brown T."/>
            <person name="Cohen L."/>
        </authorList>
    </citation>
    <scope>NUCLEOTIDE SEQUENCE</scope>
    <source>
        <strain evidence="6">B650</strain>
    </source>
</reference>
<dbReference type="Pfam" id="PF01753">
    <property type="entry name" value="zf-MYND"/>
    <property type="match status" value="1"/>
</dbReference>
<evidence type="ECO:0000256" key="2">
    <source>
        <dbReference type="ARBA" id="ARBA00022771"/>
    </source>
</evidence>
<evidence type="ECO:0000256" key="1">
    <source>
        <dbReference type="ARBA" id="ARBA00022723"/>
    </source>
</evidence>
<protein>
    <recommendedName>
        <fullName evidence="5">MYND-type domain-containing protein</fullName>
    </recommendedName>
</protein>
<evidence type="ECO:0000259" key="5">
    <source>
        <dbReference type="PROSITE" id="PS50865"/>
    </source>
</evidence>
<proteinExistence type="predicted"/>
<evidence type="ECO:0000313" key="6">
    <source>
        <dbReference type="EMBL" id="CAD9574148.1"/>
    </source>
</evidence>
<keyword evidence="1" id="KW-0479">Metal-binding</keyword>
<dbReference type="Gene3D" id="6.10.140.2220">
    <property type="match status" value="1"/>
</dbReference>
<accession>A0A7S2P3P4</accession>
<gene>
    <name evidence="6" type="ORF">LDAN0321_LOCUS8403</name>
</gene>
<dbReference type="PROSITE" id="PS01360">
    <property type="entry name" value="ZF_MYND_1"/>
    <property type="match status" value="1"/>
</dbReference>
<keyword evidence="2 4" id="KW-0863">Zinc-finger</keyword>